<dbReference type="EMBL" id="QRDZ01000003">
    <property type="protein sequence ID" value="RED86589.1"/>
    <property type="molecule type" value="Genomic_DNA"/>
</dbReference>
<feature type="domain" description="N-acetyltransferase" evidence="1">
    <location>
        <begin position="3"/>
        <end position="141"/>
    </location>
</feature>
<dbReference type="Pfam" id="PF00583">
    <property type="entry name" value="Acetyltransf_1"/>
    <property type="match status" value="1"/>
</dbReference>
<evidence type="ECO:0000313" key="2">
    <source>
        <dbReference type="EMBL" id="RED86589.1"/>
    </source>
</evidence>
<dbReference type="InterPro" id="IPR016181">
    <property type="entry name" value="Acyl_CoA_acyltransferase"/>
</dbReference>
<evidence type="ECO:0000259" key="1">
    <source>
        <dbReference type="PROSITE" id="PS51186"/>
    </source>
</evidence>
<keyword evidence="3" id="KW-1185">Reference proteome</keyword>
<dbReference type="Gene3D" id="3.40.630.30">
    <property type="match status" value="1"/>
</dbReference>
<dbReference type="AlphaFoldDB" id="A0A3D9KJM3"/>
<protein>
    <submittedName>
        <fullName evidence="2">Acetyltransferase (GNAT) family protein</fullName>
    </submittedName>
</protein>
<dbReference type="SUPFAM" id="SSF55729">
    <property type="entry name" value="Acyl-CoA N-acyltransferases (Nat)"/>
    <property type="match status" value="1"/>
</dbReference>
<dbReference type="OrthoDB" id="45853at2"/>
<keyword evidence="2" id="KW-0808">Transferase</keyword>
<reference evidence="2 3" key="1">
    <citation type="submission" date="2018-07" db="EMBL/GenBank/DDBJ databases">
        <title>Genomic Encyclopedia of Type Strains, Phase III (KMG-III): the genomes of soil and plant-associated and newly described type strains.</title>
        <authorList>
            <person name="Whitman W."/>
        </authorList>
    </citation>
    <scope>NUCLEOTIDE SEQUENCE [LARGE SCALE GENOMIC DNA]</scope>
    <source>
        <strain evidence="2 3">CECT 7287</strain>
    </source>
</reference>
<comment type="caution">
    <text evidence="2">The sequence shown here is derived from an EMBL/GenBank/DDBJ whole genome shotgun (WGS) entry which is preliminary data.</text>
</comment>
<dbReference type="PROSITE" id="PS51186">
    <property type="entry name" value="GNAT"/>
    <property type="match status" value="1"/>
</dbReference>
<name>A0A3D9KJM3_9BACL</name>
<organism evidence="2 3">
    <name type="scientific">Cohnella phaseoli</name>
    <dbReference type="NCBI Taxonomy" id="456490"/>
    <lineage>
        <taxon>Bacteria</taxon>
        <taxon>Bacillati</taxon>
        <taxon>Bacillota</taxon>
        <taxon>Bacilli</taxon>
        <taxon>Bacillales</taxon>
        <taxon>Paenibacillaceae</taxon>
        <taxon>Cohnella</taxon>
    </lineage>
</organism>
<dbReference type="InterPro" id="IPR000182">
    <property type="entry name" value="GNAT_dom"/>
</dbReference>
<evidence type="ECO:0000313" key="3">
    <source>
        <dbReference type="Proteomes" id="UP000256977"/>
    </source>
</evidence>
<proteinExistence type="predicted"/>
<dbReference type="Proteomes" id="UP000256977">
    <property type="component" value="Unassembled WGS sequence"/>
</dbReference>
<dbReference type="RefSeq" id="WP_116059695.1">
    <property type="nucleotide sequence ID" value="NZ_QRDZ01000003.1"/>
</dbReference>
<gene>
    <name evidence="2" type="ORF">DFP98_103444</name>
</gene>
<accession>A0A3D9KJM3</accession>
<sequence>MLVTIRDNLDDPSVRDIVGYSVYPDPDKLDRTIDAYKSDDRLEIYGYEAEGELIGIIGIRMNESGELKIEHIAIAPDFRGLGYGRGLVLETIERKSPAKLVAETDEEAVDFYRNIGFEIESLGESYPGVERFKCVYVVEPD</sequence>
<dbReference type="CDD" id="cd04301">
    <property type="entry name" value="NAT_SF"/>
    <property type="match status" value="1"/>
</dbReference>
<dbReference type="GO" id="GO:0016747">
    <property type="term" value="F:acyltransferase activity, transferring groups other than amino-acyl groups"/>
    <property type="evidence" value="ECO:0007669"/>
    <property type="project" value="InterPro"/>
</dbReference>